<evidence type="ECO:0000313" key="2">
    <source>
        <dbReference type="EMBL" id="TLD42300.1"/>
    </source>
</evidence>
<organism evidence="2 3">
    <name type="scientific">Candidatus Jettenia ecosi</name>
    <dbReference type="NCBI Taxonomy" id="2494326"/>
    <lineage>
        <taxon>Bacteria</taxon>
        <taxon>Pseudomonadati</taxon>
        <taxon>Planctomycetota</taxon>
        <taxon>Candidatus Brocadiia</taxon>
        <taxon>Candidatus Brocadiales</taxon>
        <taxon>Candidatus Brocadiaceae</taxon>
        <taxon>Candidatus Jettenia</taxon>
    </lineage>
</organism>
<dbReference type="Proteomes" id="UP000319783">
    <property type="component" value="Unassembled WGS sequence"/>
</dbReference>
<reference evidence="2 3" key="1">
    <citation type="submission" date="2019-04" db="EMBL/GenBank/DDBJ databases">
        <title>Genome of a novel bacterium Candidatus Jettenia ecosi reconstructed from metagenome of an anammox bioreactor.</title>
        <authorList>
            <person name="Mardanov A.V."/>
            <person name="Beletsky A.V."/>
            <person name="Ravin N.V."/>
            <person name="Botchkova E.A."/>
            <person name="Litti Y.V."/>
            <person name="Nozhevnikova A.N."/>
        </authorList>
    </citation>
    <scope>NUCLEOTIDE SEQUENCE [LARGE SCALE GENOMIC DNA]</scope>
    <source>
        <strain evidence="2">J2</strain>
    </source>
</reference>
<feature type="compositionally biased region" description="Polar residues" evidence="1">
    <location>
        <begin position="8"/>
        <end position="26"/>
    </location>
</feature>
<gene>
    <name evidence="2" type="ORF">JETT_1415</name>
</gene>
<evidence type="ECO:0000313" key="3">
    <source>
        <dbReference type="Proteomes" id="UP000319783"/>
    </source>
</evidence>
<sequence length="121" mass="12305">MVLGTAKGDSNLSDYGTNDPGISNSIIEPGGVVAGTVRDDSDMNGYDANDPAIPGPSMRLLLGSNVIAGPISRGPDGVYTLSAPTGTFTLEASASGFVKQTKSVTITSGGYVTKNFGLRHP</sequence>
<dbReference type="GO" id="GO:0030246">
    <property type="term" value="F:carbohydrate binding"/>
    <property type="evidence" value="ECO:0007669"/>
    <property type="project" value="InterPro"/>
</dbReference>
<comment type="caution">
    <text evidence="2">The sequence shown here is derived from an EMBL/GenBank/DDBJ whole genome shotgun (WGS) entry which is preliminary data.</text>
</comment>
<name>A0A533QP07_9BACT</name>
<accession>A0A533QP07</accession>
<dbReference type="SUPFAM" id="SSF49452">
    <property type="entry name" value="Starch-binding domain-like"/>
    <property type="match status" value="1"/>
</dbReference>
<dbReference type="EMBL" id="SULG01000023">
    <property type="protein sequence ID" value="TLD42300.1"/>
    <property type="molecule type" value="Genomic_DNA"/>
</dbReference>
<proteinExistence type="predicted"/>
<dbReference type="Gene3D" id="2.60.40.1120">
    <property type="entry name" value="Carboxypeptidase-like, regulatory domain"/>
    <property type="match status" value="1"/>
</dbReference>
<evidence type="ECO:0000256" key="1">
    <source>
        <dbReference type="SAM" id="MobiDB-lite"/>
    </source>
</evidence>
<dbReference type="AlphaFoldDB" id="A0A533QP07"/>
<protein>
    <submittedName>
        <fullName evidence="2">Uncharacterized protein</fullName>
    </submittedName>
</protein>
<dbReference type="InterPro" id="IPR013784">
    <property type="entry name" value="Carb-bd-like_fold"/>
</dbReference>
<feature type="region of interest" description="Disordered" evidence="1">
    <location>
        <begin position="1"/>
        <end position="50"/>
    </location>
</feature>